<feature type="transmembrane region" description="Helical" evidence="8">
    <location>
        <begin position="429"/>
        <end position="449"/>
    </location>
</feature>
<organism evidence="9 10">
    <name type="scientific">Sinobacterium caligoides</name>
    <dbReference type="NCBI Taxonomy" id="933926"/>
    <lineage>
        <taxon>Bacteria</taxon>
        <taxon>Pseudomonadati</taxon>
        <taxon>Pseudomonadota</taxon>
        <taxon>Gammaproteobacteria</taxon>
        <taxon>Cellvibrionales</taxon>
        <taxon>Spongiibacteraceae</taxon>
        <taxon>Sinobacterium</taxon>
    </lineage>
</organism>
<evidence type="ECO:0000256" key="3">
    <source>
        <dbReference type="ARBA" id="ARBA00022448"/>
    </source>
</evidence>
<dbReference type="SUPFAM" id="SSF81345">
    <property type="entry name" value="ABC transporter involved in vitamin B12 uptake, BtuC"/>
    <property type="match status" value="2"/>
</dbReference>
<dbReference type="Pfam" id="PF01032">
    <property type="entry name" value="FecCD"/>
    <property type="match status" value="2"/>
</dbReference>
<dbReference type="NCBIfam" id="NF007866">
    <property type="entry name" value="PRK10577.1-2"/>
    <property type="match status" value="1"/>
</dbReference>
<feature type="transmembrane region" description="Helical" evidence="8">
    <location>
        <begin position="354"/>
        <end position="376"/>
    </location>
</feature>
<feature type="transmembrane region" description="Helical" evidence="8">
    <location>
        <begin position="486"/>
        <end position="505"/>
    </location>
</feature>
<keyword evidence="7 8" id="KW-0472">Membrane</keyword>
<feature type="transmembrane region" description="Helical" evidence="8">
    <location>
        <begin position="121"/>
        <end position="141"/>
    </location>
</feature>
<feature type="transmembrane region" description="Helical" evidence="8">
    <location>
        <begin position="639"/>
        <end position="662"/>
    </location>
</feature>
<comment type="subcellular location">
    <subcellularLocation>
        <location evidence="1">Cell membrane</location>
        <topology evidence="1">Multi-pass membrane protein</topology>
    </subcellularLocation>
</comment>
<keyword evidence="10" id="KW-1185">Reference proteome</keyword>
<proteinExistence type="inferred from homology"/>
<dbReference type="GO" id="GO:0033214">
    <property type="term" value="P:siderophore-iron import into cell"/>
    <property type="evidence" value="ECO:0007669"/>
    <property type="project" value="TreeGrafter"/>
</dbReference>
<keyword evidence="4" id="KW-1003">Cell membrane</keyword>
<feature type="transmembrane region" description="Helical" evidence="8">
    <location>
        <begin position="616"/>
        <end position="633"/>
    </location>
</feature>
<keyword evidence="3" id="KW-0813">Transport</keyword>
<dbReference type="Gene3D" id="1.10.3470.10">
    <property type="entry name" value="ABC transporter involved in vitamin B12 uptake, BtuC"/>
    <property type="match status" value="2"/>
</dbReference>
<dbReference type="PANTHER" id="PTHR30472">
    <property type="entry name" value="FERRIC ENTEROBACTIN TRANSPORT SYSTEM PERMEASE PROTEIN"/>
    <property type="match status" value="1"/>
</dbReference>
<gene>
    <name evidence="9" type="ORF">EDC56_2787</name>
</gene>
<evidence type="ECO:0000313" key="10">
    <source>
        <dbReference type="Proteomes" id="UP000275394"/>
    </source>
</evidence>
<dbReference type="EMBL" id="RKHR01000005">
    <property type="protein sequence ID" value="ROS00151.1"/>
    <property type="molecule type" value="Genomic_DNA"/>
</dbReference>
<dbReference type="PANTHER" id="PTHR30472:SF37">
    <property type="entry name" value="FE(3+) DICITRATE TRANSPORT SYSTEM PERMEASE PROTEIN FECD-RELATED"/>
    <property type="match status" value="1"/>
</dbReference>
<feature type="transmembrane region" description="Helical" evidence="8">
    <location>
        <begin position="593"/>
        <end position="609"/>
    </location>
</feature>
<evidence type="ECO:0000256" key="1">
    <source>
        <dbReference type="ARBA" id="ARBA00004651"/>
    </source>
</evidence>
<evidence type="ECO:0000256" key="4">
    <source>
        <dbReference type="ARBA" id="ARBA00022475"/>
    </source>
</evidence>
<evidence type="ECO:0000313" key="9">
    <source>
        <dbReference type="EMBL" id="ROS00151.1"/>
    </source>
</evidence>
<keyword evidence="5 8" id="KW-0812">Transmembrane</keyword>
<evidence type="ECO:0000256" key="7">
    <source>
        <dbReference type="ARBA" id="ARBA00023136"/>
    </source>
</evidence>
<feature type="transmembrane region" description="Helical" evidence="8">
    <location>
        <begin position="192"/>
        <end position="213"/>
    </location>
</feature>
<sequence>MTPSTPSIRYNGTAILLFAMLLLAAQIGTPLSLAEQWQLTASKLFHGLNPDSFDGLLFVESQLPRLMIAVMVGATLGLVGSLMQQITQNHLVSPLTLGTSTGAWLALVILNVWFPHWVGDFASIAAMSGACLTLGLVLLITGMRNLSGLAIVMAGMAVNILFGAIATAIILLNQEYASNLFIWGAGDLAQNGWGGVAWLAPRLALAVLILLLAPRILTLLKLGHSGARARGLNIVPALVALFALGLWLIASSITTVGVISFVGLLAPNMARRMGATSARDELYFSMLLGALLLVITDALAMLMSLQTMDMIPSGTVTALVGAPALIWFTQRQRQADGAISLQLPKSRFRFNRRLAGLLIIAFIISVLTSIFVTRSLEGEQLVWAISLPEAYSWSIRWPRLITAIAAGSGLAVAGVLLQRLIYNPLASPDILGISAGATFALVSGSLFFGMNIFQATTGIAFLGSMTILVILILLGRRCQFAPATLVLCGIALSALIEALVHFALIKGNEMSYSILSWLAGSTYRVKPEAAISLALIVTLLVAFALATSRWLTLISGGRQFAKARGLAVNRSFVILLTCVGLICAAVTATMGPVAFVGLLAPHMAVMLGANRAKPQLLTAALMGALLLVLADWLGQTLVYPSQIAAGTLVAIVGGSYFILLMIQGRKQR</sequence>
<evidence type="ECO:0000256" key="6">
    <source>
        <dbReference type="ARBA" id="ARBA00022989"/>
    </source>
</evidence>
<evidence type="ECO:0000256" key="8">
    <source>
        <dbReference type="SAM" id="Phobius"/>
    </source>
</evidence>
<dbReference type="OrthoDB" id="9811721at2"/>
<reference evidence="9 10" key="1">
    <citation type="submission" date="2018-11" db="EMBL/GenBank/DDBJ databases">
        <title>Genomic Encyclopedia of Type Strains, Phase IV (KMG-IV): sequencing the most valuable type-strain genomes for metagenomic binning, comparative biology and taxonomic classification.</title>
        <authorList>
            <person name="Goeker M."/>
        </authorList>
    </citation>
    <scope>NUCLEOTIDE SEQUENCE [LARGE SCALE GENOMIC DNA]</scope>
    <source>
        <strain evidence="9 10">DSM 100316</strain>
    </source>
</reference>
<feature type="transmembrane region" description="Helical" evidence="8">
    <location>
        <begin position="567"/>
        <end position="587"/>
    </location>
</feature>
<dbReference type="GO" id="GO:0022857">
    <property type="term" value="F:transmembrane transporter activity"/>
    <property type="evidence" value="ECO:0007669"/>
    <property type="project" value="InterPro"/>
</dbReference>
<feature type="transmembrane region" description="Helical" evidence="8">
    <location>
        <begin position="66"/>
        <end position="83"/>
    </location>
</feature>
<dbReference type="CDD" id="cd06550">
    <property type="entry name" value="TM_ABC_iron-siderophores_like"/>
    <property type="match status" value="2"/>
</dbReference>
<dbReference type="AlphaFoldDB" id="A0A3N2DK20"/>
<evidence type="ECO:0000256" key="2">
    <source>
        <dbReference type="ARBA" id="ARBA00007935"/>
    </source>
</evidence>
<feature type="transmembrane region" description="Helical" evidence="8">
    <location>
        <begin position="148"/>
        <end position="172"/>
    </location>
</feature>
<dbReference type="GO" id="GO:0005886">
    <property type="term" value="C:plasma membrane"/>
    <property type="evidence" value="ECO:0007669"/>
    <property type="project" value="UniProtKB-SubCell"/>
</dbReference>
<keyword evidence="6 8" id="KW-1133">Transmembrane helix</keyword>
<feature type="transmembrane region" description="Helical" evidence="8">
    <location>
        <begin position="95"/>
        <end position="115"/>
    </location>
</feature>
<accession>A0A3N2DK20</accession>
<comment type="caution">
    <text evidence="9">The sequence shown here is derived from an EMBL/GenBank/DDBJ whole genome shotgun (WGS) entry which is preliminary data.</text>
</comment>
<name>A0A3N2DK20_9GAMM</name>
<feature type="transmembrane region" description="Helical" evidence="8">
    <location>
        <begin position="455"/>
        <end position="474"/>
    </location>
</feature>
<evidence type="ECO:0000256" key="5">
    <source>
        <dbReference type="ARBA" id="ARBA00022692"/>
    </source>
</evidence>
<dbReference type="Proteomes" id="UP000275394">
    <property type="component" value="Unassembled WGS sequence"/>
</dbReference>
<dbReference type="InterPro" id="IPR037294">
    <property type="entry name" value="ABC_BtuC-like"/>
</dbReference>
<feature type="transmembrane region" description="Helical" evidence="8">
    <location>
        <begin position="282"/>
        <end position="303"/>
    </location>
</feature>
<protein>
    <submittedName>
        <fullName evidence="9">Iron complex transport system permease protein</fullName>
    </submittedName>
</protein>
<comment type="similarity">
    <text evidence="2">Belongs to the binding-protein-dependent transport system permease family. FecCD subfamily.</text>
</comment>
<dbReference type="InterPro" id="IPR000522">
    <property type="entry name" value="ABC_transptr_permease_BtuC"/>
</dbReference>
<feature type="transmembrane region" description="Helical" evidence="8">
    <location>
        <begin position="525"/>
        <end position="546"/>
    </location>
</feature>
<feature type="transmembrane region" description="Helical" evidence="8">
    <location>
        <begin position="234"/>
        <end position="262"/>
    </location>
</feature>
<feature type="transmembrane region" description="Helical" evidence="8">
    <location>
        <begin position="396"/>
        <end position="417"/>
    </location>
</feature>
<dbReference type="RefSeq" id="WP_123713132.1">
    <property type="nucleotide sequence ID" value="NZ_RKHR01000005.1"/>
</dbReference>